<keyword evidence="3" id="KW-0408">Iron</keyword>
<evidence type="ECO:0000313" key="6">
    <source>
        <dbReference type="EMBL" id="SIS80869.1"/>
    </source>
</evidence>
<evidence type="ECO:0000256" key="4">
    <source>
        <dbReference type="ARBA" id="ARBA00023014"/>
    </source>
</evidence>
<comment type="caution">
    <text evidence="6">The sequence shown here is derived from an EMBL/GenBank/DDBJ whole genome shotgun (WGS) entry which is preliminary data.</text>
</comment>
<dbReference type="RefSeq" id="WP_076455646.1">
    <property type="nucleotide sequence ID" value="NZ_FTOB01000004.1"/>
</dbReference>
<name>A0ABY1KUK5_9FLAO</name>
<keyword evidence="4" id="KW-0411">Iron-sulfur</keyword>
<dbReference type="EMBL" id="FTOB01000004">
    <property type="protein sequence ID" value="SIS80869.1"/>
    <property type="molecule type" value="Genomic_DNA"/>
</dbReference>
<keyword evidence="7" id="KW-1185">Reference proteome</keyword>
<keyword evidence="2" id="KW-0479">Metal-binding</keyword>
<organism evidence="6 7">
    <name type="scientific">Zobellia uliginosa</name>
    <dbReference type="NCBI Taxonomy" id="143224"/>
    <lineage>
        <taxon>Bacteria</taxon>
        <taxon>Pseudomonadati</taxon>
        <taxon>Bacteroidota</taxon>
        <taxon>Flavobacteriia</taxon>
        <taxon>Flavobacteriales</taxon>
        <taxon>Flavobacteriaceae</taxon>
        <taxon>Zobellia</taxon>
    </lineage>
</organism>
<dbReference type="InterPro" id="IPR012675">
    <property type="entry name" value="Beta-grasp_dom_sf"/>
</dbReference>
<accession>A0ABY1KUK5</accession>
<dbReference type="InterPro" id="IPR036010">
    <property type="entry name" value="2Fe-2S_ferredoxin-like_sf"/>
</dbReference>
<comment type="cofactor">
    <cofactor evidence="5">
        <name>[2Fe-2S] cluster</name>
        <dbReference type="ChEBI" id="CHEBI:190135"/>
    </cofactor>
</comment>
<evidence type="ECO:0000256" key="1">
    <source>
        <dbReference type="ARBA" id="ARBA00022714"/>
    </source>
</evidence>
<gene>
    <name evidence="6" type="ORF">SAMN05421766_10466</name>
</gene>
<keyword evidence="1" id="KW-0001">2Fe-2S</keyword>
<dbReference type="Proteomes" id="UP000185728">
    <property type="component" value="Unassembled WGS sequence"/>
</dbReference>
<dbReference type="PANTHER" id="PTHR23426">
    <property type="entry name" value="FERREDOXIN/ADRENODOXIN"/>
    <property type="match status" value="1"/>
</dbReference>
<evidence type="ECO:0000256" key="2">
    <source>
        <dbReference type="ARBA" id="ARBA00022723"/>
    </source>
</evidence>
<dbReference type="PANTHER" id="PTHR23426:SF65">
    <property type="entry name" value="FERREDOXIN-2, MITOCHONDRIAL"/>
    <property type="match status" value="1"/>
</dbReference>
<proteinExistence type="predicted"/>
<dbReference type="SUPFAM" id="SSF54292">
    <property type="entry name" value="2Fe-2S ferredoxin-like"/>
    <property type="match status" value="1"/>
</dbReference>
<protein>
    <submittedName>
        <fullName evidence="6">Ferredoxin, 2Fe-2S</fullName>
    </submittedName>
</protein>
<evidence type="ECO:0000256" key="5">
    <source>
        <dbReference type="ARBA" id="ARBA00034078"/>
    </source>
</evidence>
<dbReference type="InterPro" id="IPR001055">
    <property type="entry name" value="Adrenodoxin-like"/>
</dbReference>
<evidence type="ECO:0000256" key="3">
    <source>
        <dbReference type="ARBA" id="ARBA00023004"/>
    </source>
</evidence>
<dbReference type="Gene3D" id="3.10.20.30">
    <property type="match status" value="1"/>
</dbReference>
<reference evidence="6 7" key="1">
    <citation type="submission" date="2017-01" db="EMBL/GenBank/DDBJ databases">
        <authorList>
            <person name="Varghese N."/>
            <person name="Submissions S."/>
        </authorList>
    </citation>
    <scope>NUCLEOTIDE SEQUENCE [LARGE SCALE GENOMIC DNA]</scope>
    <source>
        <strain evidence="6 7">DSM 2061</strain>
    </source>
</reference>
<sequence length="110" mass="12601">MPLKKLSLTYIDEFGETCQADFNNNEYHNLMELLFDKYLQDWGDCKGRAWCGTCHIQLHSNRHLGKIDINEEHTLSNITGRTKTSRLACQIPLDSNLDGLVFSILKDDAV</sequence>
<evidence type="ECO:0000313" key="7">
    <source>
        <dbReference type="Proteomes" id="UP000185728"/>
    </source>
</evidence>